<feature type="domain" description="GerMN" evidence="1">
    <location>
        <begin position="207"/>
        <end position="295"/>
    </location>
</feature>
<sequence>MNNRLVGLLVILMVVMGIFSGCSNGNTTPPEETLTEKVNLYYSDLGNEQFMIEEREILFPKDRDKYSIVLQELIRGPENPDYRSNIASATLVYGTMKQSNDLIVNVSKDFCSFGGSIAEIIAVGSVVNTLTSFDQEINRVKILVEGDELIGLSGNPRGFMEPFDNNITQPEVNKEITLYFCNQDATALETESRTISVTADISIHGLMLRTLEELIKGPTNSTLHKTIPVEVKVNSLRIDNNIAHVDFSIEMHTQHWGGSTGEGMTINSIVYTLTEFPGIEKVKMTVEGEPISIEHGPVEEAVGRH</sequence>
<dbReference type="SMART" id="SM00909">
    <property type="entry name" value="Germane"/>
    <property type="match status" value="2"/>
</dbReference>
<evidence type="ECO:0000313" key="2">
    <source>
        <dbReference type="EMBL" id="KUG02724.1"/>
    </source>
</evidence>
<dbReference type="PROSITE" id="PS51257">
    <property type="entry name" value="PROKAR_LIPOPROTEIN"/>
    <property type="match status" value="1"/>
</dbReference>
<organism evidence="2">
    <name type="scientific">hydrocarbon metagenome</name>
    <dbReference type="NCBI Taxonomy" id="938273"/>
    <lineage>
        <taxon>unclassified sequences</taxon>
        <taxon>metagenomes</taxon>
        <taxon>ecological metagenomes</taxon>
    </lineage>
</organism>
<feature type="domain" description="GerMN" evidence="1">
    <location>
        <begin position="66"/>
        <end position="153"/>
    </location>
</feature>
<dbReference type="EMBL" id="LNQE01001912">
    <property type="protein sequence ID" value="KUG02724.1"/>
    <property type="molecule type" value="Genomic_DNA"/>
</dbReference>
<name>A0A0W8E271_9ZZZZ</name>
<gene>
    <name evidence="2" type="ORF">ASZ90_019891</name>
</gene>
<dbReference type="Pfam" id="PF10646">
    <property type="entry name" value="Germane"/>
    <property type="match status" value="2"/>
</dbReference>
<evidence type="ECO:0000259" key="1">
    <source>
        <dbReference type="SMART" id="SM00909"/>
    </source>
</evidence>
<proteinExistence type="predicted"/>
<dbReference type="AlphaFoldDB" id="A0A0W8E271"/>
<protein>
    <submittedName>
        <fullName evidence="2">Germination (Cortex hydrolysis) and sporulation protein germ</fullName>
    </submittedName>
</protein>
<comment type="caution">
    <text evidence="2">The sequence shown here is derived from an EMBL/GenBank/DDBJ whole genome shotgun (WGS) entry which is preliminary data.</text>
</comment>
<dbReference type="InterPro" id="IPR019606">
    <property type="entry name" value="GerMN"/>
</dbReference>
<reference evidence="2" key="1">
    <citation type="journal article" date="2015" name="Proc. Natl. Acad. Sci. U.S.A.">
        <title>Networks of energetic and metabolic interactions define dynamics in microbial communities.</title>
        <authorList>
            <person name="Embree M."/>
            <person name="Liu J.K."/>
            <person name="Al-Bassam M.M."/>
            <person name="Zengler K."/>
        </authorList>
    </citation>
    <scope>NUCLEOTIDE SEQUENCE</scope>
</reference>
<accession>A0A0W8E271</accession>